<reference evidence="1 2" key="1">
    <citation type="submission" date="2021-07" db="EMBL/GenBank/DDBJ databases">
        <title>The Aristolochia fimbriata genome: insights into angiosperm evolution, floral development and chemical biosynthesis.</title>
        <authorList>
            <person name="Jiao Y."/>
        </authorList>
    </citation>
    <scope>NUCLEOTIDE SEQUENCE [LARGE SCALE GENOMIC DNA]</scope>
    <source>
        <strain evidence="1">IBCAS-2021</strain>
        <tissue evidence="1">Leaf</tissue>
    </source>
</reference>
<proteinExistence type="predicted"/>
<evidence type="ECO:0000313" key="2">
    <source>
        <dbReference type="Proteomes" id="UP000825729"/>
    </source>
</evidence>
<evidence type="ECO:0000313" key="1">
    <source>
        <dbReference type="EMBL" id="KAG9441674.1"/>
    </source>
</evidence>
<accession>A0AAV7DZH2</accession>
<dbReference type="AlphaFoldDB" id="A0AAV7DZH2"/>
<dbReference type="EMBL" id="JAINDJ010000007">
    <property type="protein sequence ID" value="KAG9441674.1"/>
    <property type="molecule type" value="Genomic_DNA"/>
</dbReference>
<gene>
    <name evidence="1" type="ORF">H6P81_017528</name>
</gene>
<dbReference type="Proteomes" id="UP000825729">
    <property type="component" value="Unassembled WGS sequence"/>
</dbReference>
<keyword evidence="2" id="KW-1185">Reference proteome</keyword>
<organism evidence="1 2">
    <name type="scientific">Aristolochia fimbriata</name>
    <name type="common">White veined hardy Dutchman's pipe vine</name>
    <dbReference type="NCBI Taxonomy" id="158543"/>
    <lineage>
        <taxon>Eukaryota</taxon>
        <taxon>Viridiplantae</taxon>
        <taxon>Streptophyta</taxon>
        <taxon>Embryophyta</taxon>
        <taxon>Tracheophyta</taxon>
        <taxon>Spermatophyta</taxon>
        <taxon>Magnoliopsida</taxon>
        <taxon>Magnoliidae</taxon>
        <taxon>Piperales</taxon>
        <taxon>Aristolochiaceae</taxon>
        <taxon>Aristolochia</taxon>
    </lineage>
</organism>
<sequence length="135" mass="15448">MGSQSNARPFFCSVVGVDTTNLFYRVCAVCERTLPENSTCRYCDYKAFNPGSSGSKRVYRILTLQKLYKFGPPKHIKRSLPEPSQCTRLQNSHRDVIHRSLPESSEYSRSGNTPRDIFLNYLSELGSRMRTAQRS</sequence>
<name>A0AAV7DZH2_ARIFI</name>
<comment type="caution">
    <text evidence="1">The sequence shown here is derived from an EMBL/GenBank/DDBJ whole genome shotgun (WGS) entry which is preliminary data.</text>
</comment>
<protein>
    <submittedName>
        <fullName evidence="1">Uncharacterized protein</fullName>
    </submittedName>
</protein>